<comment type="caution">
    <text evidence="3">The sequence shown here is derived from an EMBL/GenBank/DDBJ whole genome shotgun (WGS) entry which is preliminary data.</text>
</comment>
<sequence length="335" mass="37459">MGQGWRRVSEAVLQKAPISLGNKTFRHTSNGRNELMFKEATEFAQSIRLLEKDLRAVLKCIDGQYKNLRGILVSPVPNIYEEGEHGPVSTQPGVRLLGANMDVEAIPQAAEAARQRITREVFEPLQEWLKAYNRAEDHMRRLEAVRLELDSRRRTVTNLEGRLTRIRADLGSTKHKGLIEMKEVEETLARKEEKMSMAEEAFRTQELLVYHSLVIIVKDTAVLRDYTYSSLLIIQECFGAAAAAYDAKPAPQGSTNYAQLAYHPPAPVPGNKYEAQFTGAERSTPKGLIGSMFERIRKGKVPDSPVGSHPRSDANDTHDQASAFSCLLRCTNGLP</sequence>
<evidence type="ECO:0000256" key="1">
    <source>
        <dbReference type="SAM" id="Coils"/>
    </source>
</evidence>
<accession>A0A699ZML7</accession>
<name>A0A699ZML7_HAELA</name>
<dbReference type="InterPro" id="IPR027267">
    <property type="entry name" value="AH/BAR_dom_sf"/>
</dbReference>
<keyword evidence="1" id="KW-0175">Coiled coil</keyword>
<evidence type="ECO:0000313" key="3">
    <source>
        <dbReference type="EMBL" id="GFH20004.1"/>
    </source>
</evidence>
<dbReference type="Proteomes" id="UP000485058">
    <property type="component" value="Unassembled WGS sequence"/>
</dbReference>
<dbReference type="SUPFAM" id="SSF103657">
    <property type="entry name" value="BAR/IMD domain-like"/>
    <property type="match status" value="1"/>
</dbReference>
<proteinExistence type="predicted"/>
<dbReference type="Gene3D" id="1.20.1270.60">
    <property type="entry name" value="Arfaptin homology (AH) domain/BAR domain"/>
    <property type="match status" value="1"/>
</dbReference>
<feature type="non-terminal residue" evidence="3">
    <location>
        <position position="1"/>
    </location>
</feature>
<keyword evidence="4" id="KW-1185">Reference proteome</keyword>
<organism evidence="3 4">
    <name type="scientific">Haematococcus lacustris</name>
    <name type="common">Green alga</name>
    <name type="synonym">Haematococcus pluvialis</name>
    <dbReference type="NCBI Taxonomy" id="44745"/>
    <lineage>
        <taxon>Eukaryota</taxon>
        <taxon>Viridiplantae</taxon>
        <taxon>Chlorophyta</taxon>
        <taxon>core chlorophytes</taxon>
        <taxon>Chlorophyceae</taxon>
        <taxon>CS clade</taxon>
        <taxon>Chlamydomonadales</taxon>
        <taxon>Haematococcaceae</taxon>
        <taxon>Haematococcus</taxon>
    </lineage>
</organism>
<dbReference type="AlphaFoldDB" id="A0A699ZML7"/>
<protein>
    <recommendedName>
        <fullName evidence="5">BAR domain-containing protein</fullName>
    </recommendedName>
</protein>
<evidence type="ECO:0000256" key="2">
    <source>
        <dbReference type="SAM" id="MobiDB-lite"/>
    </source>
</evidence>
<feature type="coiled-coil region" evidence="1">
    <location>
        <begin position="125"/>
        <end position="152"/>
    </location>
</feature>
<evidence type="ECO:0000313" key="4">
    <source>
        <dbReference type="Proteomes" id="UP000485058"/>
    </source>
</evidence>
<feature type="region of interest" description="Disordered" evidence="2">
    <location>
        <begin position="299"/>
        <end position="318"/>
    </location>
</feature>
<dbReference type="EMBL" id="BLLF01001556">
    <property type="protein sequence ID" value="GFH20004.1"/>
    <property type="molecule type" value="Genomic_DNA"/>
</dbReference>
<feature type="non-terminal residue" evidence="3">
    <location>
        <position position="335"/>
    </location>
</feature>
<evidence type="ECO:0008006" key="5">
    <source>
        <dbReference type="Google" id="ProtNLM"/>
    </source>
</evidence>
<gene>
    <name evidence="3" type="ORF">HaLaN_17049</name>
</gene>
<reference evidence="3 4" key="1">
    <citation type="submission" date="2020-02" db="EMBL/GenBank/DDBJ databases">
        <title>Draft genome sequence of Haematococcus lacustris strain NIES-144.</title>
        <authorList>
            <person name="Morimoto D."/>
            <person name="Nakagawa S."/>
            <person name="Yoshida T."/>
            <person name="Sawayama S."/>
        </authorList>
    </citation>
    <scope>NUCLEOTIDE SEQUENCE [LARGE SCALE GENOMIC DNA]</scope>
    <source>
        <strain evidence="3 4">NIES-144</strain>
    </source>
</reference>